<name>A0AA38VPC8_9PEZI</name>
<comment type="caution">
    <text evidence="1">The sequence shown here is derived from an EMBL/GenBank/DDBJ whole genome shotgun (WGS) entry which is preliminary data.</text>
</comment>
<sequence>MATETQPATNVAPVGTPINYQDWIRFKTADNRYLSLAVVSVESGGICFVTVVDQPNDDCNFLIRDWDWDPTKPFPYSGNVDADTPDCHGNFRLIHRDTRPNPVPEKFCVSIHTDESQWDLVSSLYWGVDWDVAYDLETFTLFKADDEGNDDQVKSGDFVKLRSMAGAKKVPNLGSIGAFLRIGQFDGQWRVYIPDPHYFQVGDTFVVEKVTPGE</sequence>
<protein>
    <submittedName>
        <fullName evidence="1">Uncharacterized protein</fullName>
    </submittedName>
</protein>
<dbReference type="EMBL" id="JANBVO010000018">
    <property type="protein sequence ID" value="KAJ9143772.1"/>
    <property type="molecule type" value="Genomic_DNA"/>
</dbReference>
<organism evidence="1 2">
    <name type="scientific">Pleurostoma richardsiae</name>
    <dbReference type="NCBI Taxonomy" id="41990"/>
    <lineage>
        <taxon>Eukaryota</taxon>
        <taxon>Fungi</taxon>
        <taxon>Dikarya</taxon>
        <taxon>Ascomycota</taxon>
        <taxon>Pezizomycotina</taxon>
        <taxon>Sordariomycetes</taxon>
        <taxon>Sordariomycetidae</taxon>
        <taxon>Calosphaeriales</taxon>
        <taxon>Pleurostomataceae</taxon>
        <taxon>Pleurostoma</taxon>
    </lineage>
</organism>
<reference evidence="1" key="1">
    <citation type="submission" date="2022-07" db="EMBL/GenBank/DDBJ databases">
        <title>Fungi with potential for degradation of polypropylene.</title>
        <authorList>
            <person name="Gostincar C."/>
        </authorList>
    </citation>
    <scope>NUCLEOTIDE SEQUENCE</scope>
    <source>
        <strain evidence="1">EXF-13308</strain>
    </source>
</reference>
<accession>A0AA38VPC8</accession>
<dbReference type="AlphaFoldDB" id="A0AA38VPC8"/>
<evidence type="ECO:0000313" key="1">
    <source>
        <dbReference type="EMBL" id="KAJ9143772.1"/>
    </source>
</evidence>
<keyword evidence="2" id="KW-1185">Reference proteome</keyword>
<dbReference type="Proteomes" id="UP001174694">
    <property type="component" value="Unassembled WGS sequence"/>
</dbReference>
<proteinExistence type="predicted"/>
<gene>
    <name evidence="1" type="ORF">NKR23_g6431</name>
</gene>
<evidence type="ECO:0000313" key="2">
    <source>
        <dbReference type="Proteomes" id="UP001174694"/>
    </source>
</evidence>